<dbReference type="PANTHER" id="PTHR44688:SF16">
    <property type="entry name" value="DNA-BINDING TRANSCRIPTIONAL ACTIVATOR DEVR_DOSR"/>
    <property type="match status" value="1"/>
</dbReference>
<accession>A0A2P8HIH4</accession>
<name>A0A2P8HIH4_SACCR</name>
<dbReference type="Gene3D" id="1.10.10.10">
    <property type="entry name" value="Winged helix-like DNA-binding domain superfamily/Winged helix DNA-binding domain"/>
    <property type="match status" value="1"/>
</dbReference>
<dbReference type="Proteomes" id="UP000241118">
    <property type="component" value="Unassembled WGS sequence"/>
</dbReference>
<dbReference type="AlphaFoldDB" id="A0A2P8HIH4"/>
<proteinExistence type="predicted"/>
<feature type="domain" description="HTH luxR-type" evidence="4">
    <location>
        <begin position="406"/>
        <end position="471"/>
    </location>
</feature>
<evidence type="ECO:0000313" key="5">
    <source>
        <dbReference type="EMBL" id="PSL46024.1"/>
    </source>
</evidence>
<gene>
    <name evidence="5" type="ORF">B0I31_12655</name>
</gene>
<evidence type="ECO:0000256" key="1">
    <source>
        <dbReference type="ARBA" id="ARBA00023015"/>
    </source>
</evidence>
<evidence type="ECO:0000256" key="2">
    <source>
        <dbReference type="ARBA" id="ARBA00023125"/>
    </source>
</evidence>
<dbReference type="InterPro" id="IPR016032">
    <property type="entry name" value="Sig_transdc_resp-reg_C-effctor"/>
</dbReference>
<dbReference type="InterPro" id="IPR000792">
    <property type="entry name" value="Tscrpt_reg_LuxR_C"/>
</dbReference>
<dbReference type="GO" id="GO:0003677">
    <property type="term" value="F:DNA binding"/>
    <property type="evidence" value="ECO:0007669"/>
    <property type="project" value="UniProtKB-KW"/>
</dbReference>
<keyword evidence="3" id="KW-0804">Transcription</keyword>
<evidence type="ECO:0000259" key="4">
    <source>
        <dbReference type="PROSITE" id="PS50043"/>
    </source>
</evidence>
<dbReference type="CDD" id="cd06170">
    <property type="entry name" value="LuxR_C_like"/>
    <property type="match status" value="1"/>
</dbReference>
<dbReference type="SMART" id="SM00421">
    <property type="entry name" value="HTH_LUXR"/>
    <property type="match status" value="1"/>
</dbReference>
<keyword evidence="6" id="KW-1185">Reference proteome</keyword>
<evidence type="ECO:0000256" key="3">
    <source>
        <dbReference type="ARBA" id="ARBA00023163"/>
    </source>
</evidence>
<keyword evidence="2" id="KW-0238">DNA-binding</keyword>
<organism evidence="5 6">
    <name type="scientific">Saccharothrix carnea</name>
    <dbReference type="NCBI Taxonomy" id="1280637"/>
    <lineage>
        <taxon>Bacteria</taxon>
        <taxon>Bacillati</taxon>
        <taxon>Actinomycetota</taxon>
        <taxon>Actinomycetes</taxon>
        <taxon>Pseudonocardiales</taxon>
        <taxon>Pseudonocardiaceae</taxon>
        <taxon>Saccharothrix</taxon>
    </lineage>
</organism>
<dbReference type="EMBL" id="PYAX01000026">
    <property type="protein sequence ID" value="PSL46024.1"/>
    <property type="molecule type" value="Genomic_DNA"/>
</dbReference>
<dbReference type="InterPro" id="IPR036388">
    <property type="entry name" value="WH-like_DNA-bd_sf"/>
</dbReference>
<dbReference type="RefSeq" id="WP_146174114.1">
    <property type="nucleotide sequence ID" value="NZ_PYAX01000026.1"/>
</dbReference>
<keyword evidence="1" id="KW-0805">Transcription regulation</keyword>
<comment type="caution">
    <text evidence="5">The sequence shown here is derived from an EMBL/GenBank/DDBJ whole genome shotgun (WGS) entry which is preliminary data.</text>
</comment>
<dbReference type="Pfam" id="PF00196">
    <property type="entry name" value="GerE"/>
    <property type="match status" value="1"/>
</dbReference>
<dbReference type="GO" id="GO:0006355">
    <property type="term" value="P:regulation of DNA-templated transcription"/>
    <property type="evidence" value="ECO:0007669"/>
    <property type="project" value="InterPro"/>
</dbReference>
<reference evidence="5 6" key="1">
    <citation type="submission" date="2018-03" db="EMBL/GenBank/DDBJ databases">
        <title>Genomic Encyclopedia of Type Strains, Phase III (KMG-III): the genomes of soil and plant-associated and newly described type strains.</title>
        <authorList>
            <person name="Whitman W."/>
        </authorList>
    </citation>
    <scope>NUCLEOTIDE SEQUENCE [LARGE SCALE GENOMIC DNA]</scope>
    <source>
        <strain evidence="5 6">CGMCC 4.7097</strain>
    </source>
</reference>
<dbReference type="SUPFAM" id="SSF46894">
    <property type="entry name" value="C-terminal effector domain of the bipartite response regulators"/>
    <property type="match status" value="1"/>
</dbReference>
<dbReference type="PRINTS" id="PR00038">
    <property type="entry name" value="HTHLUXR"/>
</dbReference>
<evidence type="ECO:0000313" key="6">
    <source>
        <dbReference type="Proteomes" id="UP000241118"/>
    </source>
</evidence>
<dbReference type="OrthoDB" id="3178131at2"/>
<sequence length="471" mass="50443">MPAERRLPDNLGLDGLSLEQVRRTRARLVERGRWGEADQVVREVIDLFATGPAGVSGPQLGGLVYVPGGPSPDDAQCAREDASALPEEQRLAARAAQLANRGVDRAETVATARQLLALPGVRGPGAFWCAILALAYADELDTAMDLSVRAMRSPDVIGLGEARGVVVLLVARLMWLGGDPGGAAKVLAGSLRRDVCRQIRSVAVAWLVSALVDLGELDRAHDLLLEHGFSGALAGVQDRAELFMARGALRFALGQYDRALEDFLDCGRDLTAWAVTNPAVAPWRSRAAVCANAVGRTDLAQALVSKEMAAARRWRSPRAVGLASHAAALVAGGEPASLREVVSLLDGTCAVGDALHARYDLAQALSTRELHGEARKTLEAVRDTAGRTGYALWSGRAEEALARMTALDRAGGLTRQERKIGELARTGRSNRQIAEEQYLTVRTVEFHLSRVYRKLGLAGRRDLKAILTPLS</sequence>
<dbReference type="PANTHER" id="PTHR44688">
    <property type="entry name" value="DNA-BINDING TRANSCRIPTIONAL ACTIVATOR DEVR_DOSR"/>
    <property type="match status" value="1"/>
</dbReference>
<protein>
    <submittedName>
        <fullName evidence="5">Regulatory LuxR family protein</fullName>
    </submittedName>
</protein>
<dbReference type="PROSITE" id="PS50043">
    <property type="entry name" value="HTH_LUXR_2"/>
    <property type="match status" value="1"/>
</dbReference>